<reference evidence="9 10" key="1">
    <citation type="submission" date="2016-07" db="EMBL/GenBank/DDBJ databases">
        <title>Pervasive Adenine N6-methylation of Active Genes in Fungi.</title>
        <authorList>
            <consortium name="DOE Joint Genome Institute"/>
            <person name="Mondo S.J."/>
            <person name="Dannebaum R.O."/>
            <person name="Kuo R.C."/>
            <person name="Labutti K."/>
            <person name="Haridas S."/>
            <person name="Kuo A."/>
            <person name="Salamov A."/>
            <person name="Ahrendt S.R."/>
            <person name="Lipzen A."/>
            <person name="Sullivan W."/>
            <person name="Andreopoulos W.B."/>
            <person name="Clum A."/>
            <person name="Lindquist E."/>
            <person name="Daum C."/>
            <person name="Ramamoorthy G.K."/>
            <person name="Gryganskyi A."/>
            <person name="Culley D."/>
            <person name="Magnuson J.K."/>
            <person name="James T.Y."/>
            <person name="O'Malley M.A."/>
            <person name="Stajich J.E."/>
            <person name="Spatafora J.W."/>
            <person name="Visel A."/>
            <person name="Grigoriev I.V."/>
        </authorList>
    </citation>
    <scope>NUCLEOTIDE SEQUENCE [LARGE SCALE GENOMIC DNA]</scope>
    <source>
        <strain evidence="9 10">NRRL 3301</strain>
    </source>
</reference>
<dbReference type="PANTHER" id="PTHR12596:SF1">
    <property type="entry name" value="EXPORTIN-4"/>
    <property type="match status" value="1"/>
</dbReference>
<dbReference type="Gene3D" id="1.25.10.10">
    <property type="entry name" value="Leucine-rich Repeat Variant"/>
    <property type="match status" value="2"/>
</dbReference>
<protein>
    <recommendedName>
        <fullName evidence="8">Exportin-4</fullName>
    </recommendedName>
</protein>
<dbReference type="EMBL" id="MCGT01000011">
    <property type="protein sequence ID" value="ORX55719.1"/>
    <property type="molecule type" value="Genomic_DNA"/>
</dbReference>
<evidence type="ECO:0000256" key="3">
    <source>
        <dbReference type="ARBA" id="ARBA00009466"/>
    </source>
</evidence>
<evidence type="ECO:0000256" key="1">
    <source>
        <dbReference type="ARBA" id="ARBA00004123"/>
    </source>
</evidence>
<keyword evidence="10" id="KW-1185">Reference proteome</keyword>
<gene>
    <name evidence="9" type="ORF">DM01DRAFT_1345196</name>
</gene>
<proteinExistence type="inferred from homology"/>
<dbReference type="GO" id="GO:0005643">
    <property type="term" value="C:nuclear pore"/>
    <property type="evidence" value="ECO:0007669"/>
    <property type="project" value="TreeGrafter"/>
</dbReference>
<dbReference type="AlphaFoldDB" id="A0A1X2GKC7"/>
<sequence>MESEQVDVAKIASQFIEACNDFQVPATRAAAEQILTSFRQIPKVLPIAKYILDHATEPMVQFQISLAIGQVAVRDYTLYAVDDLLQLKNYLIDYSLHHEKMPKYARDTLLSAVSLITKRSLSDVTPENRQAILSQLKQLLNANESNAASKLTGASLCNALVDQFSSTRASTVGLNWEFHHNARLFFEVDVLLALFQETITQLHTIIAANPTPSSTNASASPLLTELLTLTEKILTWEFETVKNQPCLPGTFGSSTNDDLDDQSPSSDRASYNVYPSSWKSVLGNQDVLWLFFVVYDVVQDHTVLGHRCLQCLIRLAGLQEDFFEHDQQAVQRYATTMMHGIVKMMHRGSPLPFPASLPSLAQRGTSPDELTNQGSQLLGTIQIVHFLLKNISIANFCATDEFFPFLQELQQLTVCCLQAAASDMSEDWITESCDECLRTWVVIADVIQPEDPRDLSARKGLSDGHLNQLNEIMKSVAYRVVEAYMQSQLERAKLVMQDDEEEDEIELGMKDWDTYEDQLTCIAILGRLHPQQCLTHLHQLLVDRLQRFHAFLAGSASDQGVMSGFFLADPGFGEQPLIPDAILQLSSSQPSDQDVVVHLCNQFLELLRVYSCFGPNSVEAANCSPRVAETLIWFMERWCKSFLLLNENDYGMVSANIARAYGRPGPSDGQGLNVLDFLLQQLKANFMLWNADPDVLSQLIRWLDTCGTSVNLKTSLVQSCKWPVRFLYEYAFPELIKFLTSNVGQLPESEHNYLIQTITVISSSVQDPGLRQQYLELIFNVVEEMLSSVLHRADFTQRFESLECLNPVLNALDVFDGIALAMDAYNTAPLFSFLSRFFDSFHKLFEIYKSSAEVHLLILRLLADLLNRVDMSHLSEEQKQGLYQFTMEIIRLYGSYNVGKKRIHSQEEEAERPYDDVCTVLNLLTNMMASDFEGQRRDTNAADVALFGIHTVIPMIDLEMLQYITLVSHLIVRFPDKLPTLPTTLMENLMSSLDYGIRHAVQEINMLTLHAVVPLAHWVLQHPGQAHVNLLRTCMERFLGELLNVLLFQHLESAIIYLASDALLGLVLVSPETYLKMVQQIIAQQPMALQSRLIHAFEKLDQATPKGAVVPSKDQSNLFRQHLSSLLVDVRAVLRVK</sequence>
<organism evidence="9 10">
    <name type="scientific">Hesseltinella vesiculosa</name>
    <dbReference type="NCBI Taxonomy" id="101127"/>
    <lineage>
        <taxon>Eukaryota</taxon>
        <taxon>Fungi</taxon>
        <taxon>Fungi incertae sedis</taxon>
        <taxon>Mucoromycota</taxon>
        <taxon>Mucoromycotina</taxon>
        <taxon>Mucoromycetes</taxon>
        <taxon>Mucorales</taxon>
        <taxon>Cunninghamellaceae</taxon>
        <taxon>Hesseltinella</taxon>
    </lineage>
</organism>
<dbReference type="STRING" id="101127.A0A1X2GKC7"/>
<name>A0A1X2GKC7_9FUNG</name>
<evidence type="ECO:0000313" key="10">
    <source>
        <dbReference type="Proteomes" id="UP000242146"/>
    </source>
</evidence>
<evidence type="ECO:0000256" key="2">
    <source>
        <dbReference type="ARBA" id="ARBA00004496"/>
    </source>
</evidence>
<evidence type="ECO:0000256" key="7">
    <source>
        <dbReference type="ARBA" id="ARBA00023242"/>
    </source>
</evidence>
<comment type="caution">
    <text evidence="9">The sequence shown here is derived from an EMBL/GenBank/DDBJ whole genome shotgun (WGS) entry which is preliminary data.</text>
</comment>
<evidence type="ECO:0000256" key="6">
    <source>
        <dbReference type="ARBA" id="ARBA00022927"/>
    </source>
</evidence>
<evidence type="ECO:0000313" key="9">
    <source>
        <dbReference type="EMBL" id="ORX55719.1"/>
    </source>
</evidence>
<dbReference type="OrthoDB" id="5548448at2759"/>
<dbReference type="GO" id="GO:0005049">
    <property type="term" value="F:nuclear export signal receptor activity"/>
    <property type="evidence" value="ECO:0007669"/>
    <property type="project" value="InterPro"/>
</dbReference>
<dbReference type="InterPro" id="IPR016024">
    <property type="entry name" value="ARM-type_fold"/>
</dbReference>
<keyword evidence="7" id="KW-0539">Nucleus</keyword>
<keyword evidence="5" id="KW-0963">Cytoplasm</keyword>
<comment type="similarity">
    <text evidence="3">Belongs to the exportin family.</text>
</comment>
<dbReference type="GO" id="GO:0005737">
    <property type="term" value="C:cytoplasm"/>
    <property type="evidence" value="ECO:0007669"/>
    <property type="project" value="UniProtKB-SubCell"/>
</dbReference>
<dbReference type="GO" id="GO:0006611">
    <property type="term" value="P:protein export from nucleus"/>
    <property type="evidence" value="ECO:0007669"/>
    <property type="project" value="TreeGrafter"/>
</dbReference>
<evidence type="ECO:0000256" key="4">
    <source>
        <dbReference type="ARBA" id="ARBA00022448"/>
    </source>
</evidence>
<evidence type="ECO:0000256" key="8">
    <source>
        <dbReference type="ARBA" id="ARBA00040444"/>
    </source>
</evidence>
<dbReference type="PANTHER" id="PTHR12596">
    <property type="entry name" value="EXPORTIN 4,7-RELATED"/>
    <property type="match status" value="1"/>
</dbReference>
<dbReference type="InterPro" id="IPR044189">
    <property type="entry name" value="XPO4/7-like"/>
</dbReference>
<accession>A0A1X2GKC7</accession>
<dbReference type="InterPro" id="IPR011989">
    <property type="entry name" value="ARM-like"/>
</dbReference>
<dbReference type="SUPFAM" id="SSF48371">
    <property type="entry name" value="ARM repeat"/>
    <property type="match status" value="1"/>
</dbReference>
<dbReference type="Proteomes" id="UP000242146">
    <property type="component" value="Unassembled WGS sequence"/>
</dbReference>
<evidence type="ECO:0000256" key="5">
    <source>
        <dbReference type="ARBA" id="ARBA00022490"/>
    </source>
</evidence>
<keyword evidence="4" id="KW-0813">Transport</keyword>
<comment type="subcellular location">
    <subcellularLocation>
        <location evidence="2">Cytoplasm</location>
    </subcellularLocation>
    <subcellularLocation>
        <location evidence="1">Nucleus</location>
    </subcellularLocation>
</comment>
<keyword evidence="6" id="KW-0653">Protein transport</keyword>